<dbReference type="Pfam" id="PF00903">
    <property type="entry name" value="Glyoxalase"/>
    <property type="match status" value="1"/>
</dbReference>
<dbReference type="GO" id="GO:0016829">
    <property type="term" value="F:lyase activity"/>
    <property type="evidence" value="ECO:0007669"/>
    <property type="project" value="UniProtKB-KW"/>
</dbReference>
<reference evidence="2 3" key="1">
    <citation type="submission" date="2020-08" db="EMBL/GenBank/DDBJ databases">
        <title>Genomic Encyclopedia of Type Strains, Phase IV (KMG-IV): sequencing the most valuable type-strain genomes for metagenomic binning, comparative biology and taxonomic classification.</title>
        <authorList>
            <person name="Goeker M."/>
        </authorList>
    </citation>
    <scope>NUCLEOTIDE SEQUENCE [LARGE SCALE GENOMIC DNA]</scope>
    <source>
        <strain evidence="2 3">DSM 7465</strain>
    </source>
</reference>
<evidence type="ECO:0000259" key="1">
    <source>
        <dbReference type="PROSITE" id="PS51819"/>
    </source>
</evidence>
<protein>
    <submittedName>
        <fullName evidence="2">Catechol 2,3-dioxygenase-like lactoylglutathione lyase family enzyme</fullName>
    </submittedName>
</protein>
<keyword evidence="2" id="KW-0456">Lyase</keyword>
<dbReference type="CDD" id="cd07262">
    <property type="entry name" value="VOC_like"/>
    <property type="match status" value="1"/>
</dbReference>
<comment type="caution">
    <text evidence="2">The sequence shown here is derived from an EMBL/GenBank/DDBJ whole genome shotgun (WGS) entry which is preliminary data.</text>
</comment>
<dbReference type="SUPFAM" id="SSF54593">
    <property type="entry name" value="Glyoxalase/Bleomycin resistance protein/Dihydroxybiphenyl dioxygenase"/>
    <property type="match status" value="1"/>
</dbReference>
<sequence>MFSHIMVGADDIEVSKNFYDGALNALGVLPGTPDERGRVFYVTQSGIFAITKPINGEPAAGANGGTIGFAASSIEAADAWYAAGVAAGGTPCEDPPGVRDMGADGMLYLAYLRDPAGNKICALYRLPAEH</sequence>
<gene>
    <name evidence="2" type="ORF">HNQ99_002387</name>
</gene>
<evidence type="ECO:0000313" key="3">
    <source>
        <dbReference type="Proteomes" id="UP000575068"/>
    </source>
</evidence>
<dbReference type="Gene3D" id="3.10.180.10">
    <property type="entry name" value="2,3-Dihydroxybiphenyl 1,2-Dioxygenase, domain 1"/>
    <property type="match status" value="1"/>
</dbReference>
<dbReference type="PANTHER" id="PTHR35006">
    <property type="entry name" value="GLYOXALASE FAMILY PROTEIN (AFU_ORTHOLOGUE AFUA_5G14830)"/>
    <property type="match status" value="1"/>
</dbReference>
<keyword evidence="2" id="KW-0223">Dioxygenase</keyword>
<feature type="domain" description="VOC" evidence="1">
    <location>
        <begin position="1"/>
        <end position="125"/>
    </location>
</feature>
<proteinExistence type="predicted"/>
<keyword evidence="3" id="KW-1185">Reference proteome</keyword>
<dbReference type="AlphaFoldDB" id="A0A840HVI6"/>
<accession>A0A840HVI6</accession>
<dbReference type="Proteomes" id="UP000575068">
    <property type="component" value="Unassembled WGS sequence"/>
</dbReference>
<dbReference type="EMBL" id="JACHOV010000009">
    <property type="protein sequence ID" value="MBB4642065.1"/>
    <property type="molecule type" value="Genomic_DNA"/>
</dbReference>
<dbReference type="PROSITE" id="PS51819">
    <property type="entry name" value="VOC"/>
    <property type="match status" value="1"/>
</dbReference>
<dbReference type="InterPro" id="IPR029068">
    <property type="entry name" value="Glyas_Bleomycin-R_OHBP_Dase"/>
</dbReference>
<dbReference type="InterPro" id="IPR037523">
    <property type="entry name" value="VOC_core"/>
</dbReference>
<dbReference type="RefSeq" id="WP_184475849.1">
    <property type="nucleotide sequence ID" value="NZ_JACHOV010000009.1"/>
</dbReference>
<dbReference type="PANTHER" id="PTHR35006:SF1">
    <property type="entry name" value="BLL2941 PROTEIN"/>
    <property type="match status" value="1"/>
</dbReference>
<name>A0A840HVI6_9SPHN</name>
<dbReference type="InterPro" id="IPR004360">
    <property type="entry name" value="Glyas_Fos-R_dOase_dom"/>
</dbReference>
<keyword evidence="2" id="KW-0560">Oxidoreductase</keyword>
<evidence type="ECO:0000313" key="2">
    <source>
        <dbReference type="EMBL" id="MBB4642065.1"/>
    </source>
</evidence>
<organism evidence="2 3">
    <name type="scientific">Rhizorhapis suberifaciens</name>
    <name type="common">corky root of lettuce</name>
    <dbReference type="NCBI Taxonomy" id="13656"/>
    <lineage>
        <taxon>Bacteria</taxon>
        <taxon>Pseudomonadati</taxon>
        <taxon>Pseudomonadota</taxon>
        <taxon>Alphaproteobacteria</taxon>
        <taxon>Sphingomonadales</taxon>
        <taxon>Sphingomonadaceae</taxon>
        <taxon>Rhizorhapis</taxon>
    </lineage>
</organism>
<dbReference type="GO" id="GO:0051213">
    <property type="term" value="F:dioxygenase activity"/>
    <property type="evidence" value="ECO:0007669"/>
    <property type="project" value="UniProtKB-KW"/>
</dbReference>